<dbReference type="PANTHER" id="PTHR32251">
    <property type="entry name" value="3-OXO-5-ALPHA-STEROID 4-DEHYDROGENASE"/>
    <property type="match status" value="1"/>
</dbReference>
<dbReference type="PANTHER" id="PTHR32251:SF15">
    <property type="entry name" value="3-OXO-5-ALPHA-STEROID 4-DEHYDROGENASE (DUF1295)"/>
    <property type="match status" value="1"/>
</dbReference>
<accession>A0ABW3PB22</accession>
<dbReference type="Pfam" id="PF06966">
    <property type="entry name" value="DUF1295"/>
    <property type="match status" value="1"/>
</dbReference>
<dbReference type="InterPro" id="IPR010721">
    <property type="entry name" value="UstE-like"/>
</dbReference>
<dbReference type="Gene3D" id="1.20.120.1630">
    <property type="match status" value="1"/>
</dbReference>
<keyword evidence="3" id="KW-1185">Reference proteome</keyword>
<feature type="transmembrane region" description="Helical" evidence="1">
    <location>
        <begin position="132"/>
        <end position="151"/>
    </location>
</feature>
<dbReference type="EMBL" id="JBHTLN010000001">
    <property type="protein sequence ID" value="MFD1121296.1"/>
    <property type="molecule type" value="Genomic_DNA"/>
</dbReference>
<proteinExistence type="predicted"/>
<reference evidence="3" key="1">
    <citation type="journal article" date="2019" name="Int. J. Syst. Evol. Microbiol.">
        <title>The Global Catalogue of Microorganisms (GCM) 10K type strain sequencing project: providing services to taxonomists for standard genome sequencing and annotation.</title>
        <authorList>
            <consortium name="The Broad Institute Genomics Platform"/>
            <consortium name="The Broad Institute Genome Sequencing Center for Infectious Disease"/>
            <person name="Wu L."/>
            <person name="Ma J."/>
        </authorList>
    </citation>
    <scope>NUCLEOTIDE SEQUENCE [LARGE SCALE GENOMIC DNA]</scope>
    <source>
        <strain evidence="3">CCUG 58411</strain>
    </source>
</reference>
<protein>
    <submittedName>
        <fullName evidence="2">DUF1295 domain-containing protein</fullName>
    </submittedName>
</protein>
<feature type="transmembrane region" description="Helical" evidence="1">
    <location>
        <begin position="6"/>
        <end position="22"/>
    </location>
</feature>
<keyword evidence="1" id="KW-0472">Membrane</keyword>
<organism evidence="2 3">
    <name type="scientific">Methylophilus flavus</name>
    <dbReference type="NCBI Taxonomy" id="640084"/>
    <lineage>
        <taxon>Bacteria</taxon>
        <taxon>Pseudomonadati</taxon>
        <taxon>Pseudomonadota</taxon>
        <taxon>Betaproteobacteria</taxon>
        <taxon>Nitrosomonadales</taxon>
        <taxon>Methylophilaceae</taxon>
        <taxon>Methylophilus</taxon>
    </lineage>
</organism>
<keyword evidence="1" id="KW-1133">Transmembrane helix</keyword>
<evidence type="ECO:0000256" key="1">
    <source>
        <dbReference type="SAM" id="Phobius"/>
    </source>
</evidence>
<evidence type="ECO:0000313" key="2">
    <source>
        <dbReference type="EMBL" id="MFD1121296.1"/>
    </source>
</evidence>
<feature type="transmembrane region" description="Helical" evidence="1">
    <location>
        <begin position="34"/>
        <end position="52"/>
    </location>
</feature>
<name>A0ABW3PB22_9PROT</name>
<dbReference type="PROSITE" id="PS50244">
    <property type="entry name" value="S5A_REDUCTASE"/>
    <property type="match status" value="1"/>
</dbReference>
<feature type="transmembrane region" description="Helical" evidence="1">
    <location>
        <begin position="97"/>
        <end position="120"/>
    </location>
</feature>
<dbReference type="RefSeq" id="WP_379029878.1">
    <property type="nucleotide sequence ID" value="NZ_JBHTLN010000001.1"/>
</dbReference>
<evidence type="ECO:0000313" key="3">
    <source>
        <dbReference type="Proteomes" id="UP001597206"/>
    </source>
</evidence>
<sequence length="257" mass="29828">MIYTYALIAILMFALSGWLLSFATHHYSHVDSMWSLFMAITAYISAIFYYDLSVRACLVLALVTLWALRLSIFLTWRNWGKEDHRYDTIRKNNEPYFWFKSVYIIFGLQALLAWVISYPLYAAVTDQAPLQWLDWVATLLFALGFYWEVVADIQLTRFRSQPGHENKVLNTGLWRYSRHPNYFGESMIWWSFALFGAATGDHWVWLSPVIMTGLLLKVSGVSLMEKTIHSRRPGYAEYIKNTNAFIPGIPKAGQAHD</sequence>
<comment type="caution">
    <text evidence="2">The sequence shown here is derived from an EMBL/GenBank/DDBJ whole genome shotgun (WGS) entry which is preliminary data.</text>
</comment>
<feature type="transmembrane region" description="Helical" evidence="1">
    <location>
        <begin position="58"/>
        <end position="76"/>
    </location>
</feature>
<keyword evidence="1" id="KW-0812">Transmembrane</keyword>
<gene>
    <name evidence="2" type="ORF">ACFQ2T_02185</name>
</gene>
<dbReference type="Proteomes" id="UP001597206">
    <property type="component" value="Unassembled WGS sequence"/>
</dbReference>